<organism evidence="5 6">
    <name type="scientific">Paracoccus broussonetiae</name>
    <dbReference type="NCBI Taxonomy" id="3075834"/>
    <lineage>
        <taxon>Bacteria</taxon>
        <taxon>Pseudomonadati</taxon>
        <taxon>Pseudomonadota</taxon>
        <taxon>Alphaproteobacteria</taxon>
        <taxon>Rhodobacterales</taxon>
        <taxon>Paracoccaceae</taxon>
        <taxon>Paracoccus</taxon>
    </lineage>
</organism>
<gene>
    <name evidence="5" type="ORF">RM190_11485</name>
</gene>
<dbReference type="InterPro" id="IPR007657">
    <property type="entry name" value="Glycosyltransferase_61"/>
</dbReference>
<sequence length="461" mass="51013">MTFDFRRPPMDILHMPAVHPGLSYVGDPPDWIIRPAKAAAVRLFAGSDDPALCARQHAMLVRQGRMMTENVLEILSAPVVLENARFERGMVQLANRFWLNGASGSRVRTQFATANDERWRLERLNRAIRRTRAKGPARIGTHDAAEAAKLGVAIELKNGFNYYHFSTETLGSLAHFLNDGSTAPIRIHLPSGKVKSFIRRFVATIFPSLADRITFERAAGDYDRVRSVYSHQHLLYAVRDPMIDAVLAGVDPRWPPVLRDPSRFKQAAKFTYDSSLRLLREAALAQLPRAGHSSTPRLIWMGRDEGQGARVRGIEGHKPLLEELAALGFEQVAFEHLSPLEQVAAMNGADIVIAPHGAGLANMIYARPGATVIEIGTRQTQLHRWGDFLKCAHVSRCNYDTVFADIEGVDADARVPAMSDGHRGIRVGRNATDRVIAIVGEVLGRASAPLEAPQHRMTGTR</sequence>
<evidence type="ECO:0000256" key="1">
    <source>
        <dbReference type="ARBA" id="ARBA00022676"/>
    </source>
</evidence>
<dbReference type="EMBL" id="JAVRQI010000008">
    <property type="protein sequence ID" value="MDT1062488.1"/>
    <property type="molecule type" value="Genomic_DNA"/>
</dbReference>
<dbReference type="Proteomes" id="UP001251085">
    <property type="component" value="Unassembled WGS sequence"/>
</dbReference>
<keyword evidence="1 5" id="KW-0328">Glycosyltransferase</keyword>
<dbReference type="Pfam" id="PF04577">
    <property type="entry name" value="Glyco_transf_61"/>
    <property type="match status" value="1"/>
</dbReference>
<dbReference type="EC" id="2.4.-.-" evidence="5"/>
<name>A0ABU3EE24_9RHOB</name>
<proteinExistence type="predicted"/>
<evidence type="ECO:0000256" key="3">
    <source>
        <dbReference type="ARBA" id="ARBA00023180"/>
    </source>
</evidence>
<evidence type="ECO:0000256" key="2">
    <source>
        <dbReference type="ARBA" id="ARBA00022679"/>
    </source>
</evidence>
<keyword evidence="6" id="KW-1185">Reference proteome</keyword>
<keyword evidence="3" id="KW-0325">Glycoprotein</keyword>
<feature type="domain" description="Glycosyltransferase 61 catalytic" evidence="4">
    <location>
        <begin position="162"/>
        <end position="373"/>
    </location>
</feature>
<dbReference type="GO" id="GO:0016757">
    <property type="term" value="F:glycosyltransferase activity"/>
    <property type="evidence" value="ECO:0007669"/>
    <property type="project" value="UniProtKB-KW"/>
</dbReference>
<protein>
    <submittedName>
        <fullName evidence="5">Glycosyltransferase family 61 protein</fullName>
        <ecNumber evidence="5">2.4.-.-</ecNumber>
    </submittedName>
</protein>
<evidence type="ECO:0000259" key="4">
    <source>
        <dbReference type="Pfam" id="PF04577"/>
    </source>
</evidence>
<accession>A0ABU3EE24</accession>
<dbReference type="PANTHER" id="PTHR20961">
    <property type="entry name" value="GLYCOSYLTRANSFERASE"/>
    <property type="match status" value="1"/>
</dbReference>
<comment type="caution">
    <text evidence="5">The sequence shown here is derived from an EMBL/GenBank/DDBJ whole genome shotgun (WGS) entry which is preliminary data.</text>
</comment>
<dbReference type="InterPro" id="IPR049625">
    <property type="entry name" value="Glyco_transf_61_cat"/>
</dbReference>
<reference evidence="6" key="1">
    <citation type="submission" date="2023-07" db="EMBL/GenBank/DDBJ databases">
        <title>Characterization of two Paracoccaceae strains isolated from Phycosphere and proposal of Xinfangfangia lacusdiani sp. nov.</title>
        <authorList>
            <person name="Deng Y."/>
            <person name="Zhang Y.Q."/>
        </authorList>
    </citation>
    <scope>NUCLEOTIDE SEQUENCE [LARGE SCALE GENOMIC DNA]</scope>
    <source>
        <strain evidence="6">CPCC 101403</strain>
    </source>
</reference>
<keyword evidence="2 5" id="KW-0808">Transferase</keyword>
<evidence type="ECO:0000313" key="5">
    <source>
        <dbReference type="EMBL" id="MDT1062488.1"/>
    </source>
</evidence>
<evidence type="ECO:0000313" key="6">
    <source>
        <dbReference type="Proteomes" id="UP001251085"/>
    </source>
</evidence>